<comment type="caution">
    <text evidence="2">The sequence shown here is derived from an EMBL/GenBank/DDBJ whole genome shotgun (WGS) entry which is preliminary data.</text>
</comment>
<name>A0A8J6PCI4_9FLAO</name>
<protein>
    <submittedName>
        <fullName evidence="2">Uncharacterized protein</fullName>
    </submittedName>
</protein>
<proteinExistence type="predicted"/>
<accession>A0A8J6PCI4</accession>
<keyword evidence="3" id="KW-1185">Reference proteome</keyword>
<feature type="signal peptide" evidence="1">
    <location>
        <begin position="1"/>
        <end position="20"/>
    </location>
</feature>
<gene>
    <name evidence="2" type="ORF">H9Y05_08015</name>
</gene>
<dbReference type="RefSeq" id="WP_216713993.1">
    <property type="nucleotide sequence ID" value="NZ_JACVEL010000004.1"/>
</dbReference>
<sequence length="282" mass="30841">MKSLLSLAFSILAFCGTASTIDINEALKTGKITVVPTYKKLGNNGVLLTISNTTAQMITVSIPGGTIFQPEGGNEQVLMNIEEKQLALNGKETKSIHVGGYCTQLSKMTPRLDNRFKVGTTSNAQLHSLLTFLKTNKPSPVNYQAAVWALTDQESIAAIEPLTPADKKLREHIAVLTKQKDPWYTSGQTVLAEPGRPIQRATIAVKGNLEVTLKETTEFEIVVVNSTNEVKATMPTKELIEKDIKHSFKFGLTVQGWEMGTYQVVLRKLSDGSTIASFPFQV</sequence>
<evidence type="ECO:0000313" key="2">
    <source>
        <dbReference type="EMBL" id="MBC9812417.1"/>
    </source>
</evidence>
<feature type="chain" id="PRO_5035287810" evidence="1">
    <location>
        <begin position="21"/>
        <end position="282"/>
    </location>
</feature>
<reference evidence="2" key="1">
    <citation type="submission" date="2020-09" db="EMBL/GenBank/DDBJ databases">
        <title>Taishania pollutisoli gen. nov., sp. nov., Isolated from Tetrabromobisphenol A-Contaminated Soil.</title>
        <authorList>
            <person name="Chen Q."/>
        </authorList>
    </citation>
    <scope>NUCLEOTIDE SEQUENCE</scope>
    <source>
        <strain evidence="2">CZZ-1</strain>
    </source>
</reference>
<dbReference type="Proteomes" id="UP000652681">
    <property type="component" value="Unassembled WGS sequence"/>
</dbReference>
<dbReference type="AlphaFoldDB" id="A0A8J6PCI4"/>
<organism evidence="2 3">
    <name type="scientific">Taishania pollutisoli</name>
    <dbReference type="NCBI Taxonomy" id="2766479"/>
    <lineage>
        <taxon>Bacteria</taxon>
        <taxon>Pseudomonadati</taxon>
        <taxon>Bacteroidota</taxon>
        <taxon>Flavobacteriia</taxon>
        <taxon>Flavobacteriales</taxon>
        <taxon>Crocinitomicaceae</taxon>
        <taxon>Taishania</taxon>
    </lineage>
</organism>
<keyword evidence="1" id="KW-0732">Signal</keyword>
<dbReference type="EMBL" id="JACVEL010000004">
    <property type="protein sequence ID" value="MBC9812417.1"/>
    <property type="molecule type" value="Genomic_DNA"/>
</dbReference>
<evidence type="ECO:0000256" key="1">
    <source>
        <dbReference type="SAM" id="SignalP"/>
    </source>
</evidence>
<evidence type="ECO:0000313" key="3">
    <source>
        <dbReference type="Proteomes" id="UP000652681"/>
    </source>
</evidence>